<accession>A0AAV7VAS7</accession>
<reference evidence="2" key="1">
    <citation type="journal article" date="2022" name="bioRxiv">
        <title>Sequencing and chromosome-scale assembly of the giantPleurodeles waltlgenome.</title>
        <authorList>
            <person name="Brown T."/>
            <person name="Elewa A."/>
            <person name="Iarovenko S."/>
            <person name="Subramanian E."/>
            <person name="Araus A.J."/>
            <person name="Petzold A."/>
            <person name="Susuki M."/>
            <person name="Suzuki K.-i.T."/>
            <person name="Hayashi T."/>
            <person name="Toyoda A."/>
            <person name="Oliveira C."/>
            <person name="Osipova E."/>
            <person name="Leigh N.D."/>
            <person name="Simon A."/>
            <person name="Yun M.H."/>
        </authorList>
    </citation>
    <scope>NUCLEOTIDE SEQUENCE</scope>
    <source>
        <strain evidence="2">20211129_DDA</strain>
        <tissue evidence="2">Liver</tissue>
    </source>
</reference>
<evidence type="ECO:0000313" key="3">
    <source>
        <dbReference type="Proteomes" id="UP001066276"/>
    </source>
</evidence>
<name>A0AAV7VAS7_PLEWA</name>
<protein>
    <submittedName>
        <fullName evidence="2">Uncharacterized protein</fullName>
    </submittedName>
</protein>
<keyword evidence="3" id="KW-1185">Reference proteome</keyword>
<proteinExistence type="predicted"/>
<sequence length="107" mass="11904">MSDDYVQRALALLEKAGRMDLVNRSARGQGLRQCRGGCGHDTPEESMQWGPRAPSTEAAMHGELRQQVVSVLVSHGQDALEGEEWDLDFNECSVEEGELSEGWEEEK</sequence>
<organism evidence="2 3">
    <name type="scientific">Pleurodeles waltl</name>
    <name type="common">Iberian ribbed newt</name>
    <dbReference type="NCBI Taxonomy" id="8319"/>
    <lineage>
        <taxon>Eukaryota</taxon>
        <taxon>Metazoa</taxon>
        <taxon>Chordata</taxon>
        <taxon>Craniata</taxon>
        <taxon>Vertebrata</taxon>
        <taxon>Euteleostomi</taxon>
        <taxon>Amphibia</taxon>
        <taxon>Batrachia</taxon>
        <taxon>Caudata</taxon>
        <taxon>Salamandroidea</taxon>
        <taxon>Salamandridae</taxon>
        <taxon>Pleurodelinae</taxon>
        <taxon>Pleurodeles</taxon>
    </lineage>
</organism>
<dbReference type="EMBL" id="JANPWB010000003">
    <property type="protein sequence ID" value="KAJ1197946.1"/>
    <property type="molecule type" value="Genomic_DNA"/>
</dbReference>
<dbReference type="AlphaFoldDB" id="A0AAV7VAS7"/>
<gene>
    <name evidence="2" type="ORF">NDU88_001790</name>
</gene>
<comment type="caution">
    <text evidence="2">The sequence shown here is derived from an EMBL/GenBank/DDBJ whole genome shotgun (WGS) entry which is preliminary data.</text>
</comment>
<evidence type="ECO:0000256" key="1">
    <source>
        <dbReference type="SAM" id="MobiDB-lite"/>
    </source>
</evidence>
<dbReference type="Proteomes" id="UP001066276">
    <property type="component" value="Chromosome 2_1"/>
</dbReference>
<feature type="region of interest" description="Disordered" evidence="1">
    <location>
        <begin position="32"/>
        <end position="54"/>
    </location>
</feature>
<evidence type="ECO:0000313" key="2">
    <source>
        <dbReference type="EMBL" id="KAJ1197946.1"/>
    </source>
</evidence>